<evidence type="ECO:0000313" key="1">
    <source>
        <dbReference type="EMBL" id="QDU05674.1"/>
    </source>
</evidence>
<reference evidence="1 2" key="1">
    <citation type="submission" date="2019-02" db="EMBL/GenBank/DDBJ databases">
        <title>Deep-cultivation of Planctomycetes and their phenomic and genomic characterization uncovers novel biology.</title>
        <authorList>
            <person name="Wiegand S."/>
            <person name="Jogler M."/>
            <person name="Boedeker C."/>
            <person name="Pinto D."/>
            <person name="Vollmers J."/>
            <person name="Rivas-Marin E."/>
            <person name="Kohn T."/>
            <person name="Peeters S.H."/>
            <person name="Heuer A."/>
            <person name="Rast P."/>
            <person name="Oberbeckmann S."/>
            <person name="Bunk B."/>
            <person name="Jeske O."/>
            <person name="Meyerdierks A."/>
            <person name="Storesund J.E."/>
            <person name="Kallscheuer N."/>
            <person name="Luecker S."/>
            <person name="Lage O.M."/>
            <person name="Pohl T."/>
            <person name="Merkel B.J."/>
            <person name="Hornburger P."/>
            <person name="Mueller R.-W."/>
            <person name="Bruemmer F."/>
            <person name="Labrenz M."/>
            <person name="Spormann A.M."/>
            <person name="Op den Camp H."/>
            <person name="Overmann J."/>
            <person name="Amann R."/>
            <person name="Jetten M.S.M."/>
            <person name="Mascher T."/>
            <person name="Medema M.H."/>
            <person name="Devos D.P."/>
            <person name="Kaster A.-K."/>
            <person name="Ovreas L."/>
            <person name="Rohde M."/>
            <person name="Galperin M.Y."/>
            <person name="Jogler C."/>
        </authorList>
    </citation>
    <scope>NUCLEOTIDE SEQUENCE [LARGE SCALE GENOMIC DNA]</scope>
    <source>
        <strain evidence="1 2">V6</strain>
    </source>
</reference>
<dbReference type="SUPFAM" id="SSF53335">
    <property type="entry name" value="S-adenosyl-L-methionine-dependent methyltransferases"/>
    <property type="match status" value="1"/>
</dbReference>
<name>A0A517WK88_9PLAN</name>
<gene>
    <name evidence="1" type="ORF">V6x_54150</name>
</gene>
<dbReference type="Pfam" id="PF13489">
    <property type="entry name" value="Methyltransf_23"/>
    <property type="match status" value="1"/>
</dbReference>
<accession>A0A517WK88</accession>
<dbReference type="InterPro" id="IPR029063">
    <property type="entry name" value="SAM-dependent_MTases_sf"/>
</dbReference>
<keyword evidence="1" id="KW-0808">Transferase</keyword>
<dbReference type="Gene3D" id="3.40.50.150">
    <property type="entry name" value="Vaccinia Virus protein VP39"/>
    <property type="match status" value="1"/>
</dbReference>
<sequence length="173" mass="19550">MAHPAQQEFCRDVKSRFPHFFQGTRVLEIGSRNVNGSVRDEFVDSDYTGVDVEKGPGVDVVCFGHEYQVDPESFDVVCSNETFEHDPHAAQTVAHMLSLLRPGGLFFMTCAGEGRKEHGTTRTGACYGPDANYYQNVSLSLFLTWIQESVFEELFLKDNREVFDLYCYAIKAN</sequence>
<evidence type="ECO:0000313" key="2">
    <source>
        <dbReference type="Proteomes" id="UP000320722"/>
    </source>
</evidence>
<dbReference type="Proteomes" id="UP000320722">
    <property type="component" value="Chromosome"/>
</dbReference>
<dbReference type="EMBL" id="CP036347">
    <property type="protein sequence ID" value="QDU05674.1"/>
    <property type="molecule type" value="Genomic_DNA"/>
</dbReference>
<dbReference type="GO" id="GO:0008168">
    <property type="term" value="F:methyltransferase activity"/>
    <property type="evidence" value="ECO:0007669"/>
    <property type="project" value="UniProtKB-KW"/>
</dbReference>
<proteinExistence type="predicted"/>
<protein>
    <submittedName>
        <fullName evidence="1">Methyltransferase domain protein</fullName>
    </submittedName>
</protein>
<dbReference type="RefSeq" id="WP_145044162.1">
    <property type="nucleotide sequence ID" value="NZ_CP036347.1"/>
</dbReference>
<keyword evidence="1" id="KW-0489">Methyltransferase</keyword>
<dbReference type="AlphaFoldDB" id="A0A517WK88"/>
<dbReference type="GO" id="GO:0032259">
    <property type="term" value="P:methylation"/>
    <property type="evidence" value="ECO:0007669"/>
    <property type="project" value="UniProtKB-KW"/>
</dbReference>
<organism evidence="1 2">
    <name type="scientific">Gimesia chilikensis</name>
    <dbReference type="NCBI Taxonomy" id="2605989"/>
    <lineage>
        <taxon>Bacteria</taxon>
        <taxon>Pseudomonadati</taxon>
        <taxon>Planctomycetota</taxon>
        <taxon>Planctomycetia</taxon>
        <taxon>Planctomycetales</taxon>
        <taxon>Planctomycetaceae</taxon>
        <taxon>Gimesia</taxon>
    </lineage>
</organism>